<keyword evidence="1" id="KW-0472">Membrane</keyword>
<evidence type="ECO:0000313" key="3">
    <source>
        <dbReference type="Proteomes" id="UP000664369"/>
    </source>
</evidence>
<reference evidence="2 3" key="1">
    <citation type="submission" date="2021-03" db="EMBL/GenBank/DDBJ databases">
        <authorList>
            <person name="Kim M.K."/>
        </authorList>
    </citation>
    <scope>NUCLEOTIDE SEQUENCE [LARGE SCALE GENOMIC DNA]</scope>
    <source>
        <strain evidence="2 3">BT442</strain>
    </source>
</reference>
<organism evidence="2 3">
    <name type="scientific">Hymenobacter negativus</name>
    <dbReference type="NCBI Taxonomy" id="2795026"/>
    <lineage>
        <taxon>Bacteria</taxon>
        <taxon>Pseudomonadati</taxon>
        <taxon>Bacteroidota</taxon>
        <taxon>Cytophagia</taxon>
        <taxon>Cytophagales</taxon>
        <taxon>Hymenobacteraceae</taxon>
        <taxon>Hymenobacter</taxon>
    </lineage>
</organism>
<feature type="transmembrane region" description="Helical" evidence="1">
    <location>
        <begin position="40"/>
        <end position="61"/>
    </location>
</feature>
<evidence type="ECO:0000256" key="1">
    <source>
        <dbReference type="SAM" id="Phobius"/>
    </source>
</evidence>
<keyword evidence="1" id="KW-0812">Transmembrane</keyword>
<proteinExistence type="predicted"/>
<accession>A0ABS3QLA9</accession>
<comment type="caution">
    <text evidence="2">The sequence shown here is derived from an EMBL/GenBank/DDBJ whole genome shotgun (WGS) entry which is preliminary data.</text>
</comment>
<gene>
    <name evidence="2" type="ORF">J4E00_22595</name>
</gene>
<keyword evidence="3" id="KW-1185">Reference proteome</keyword>
<dbReference type="RefSeq" id="WP_208177557.1">
    <property type="nucleotide sequence ID" value="NZ_JAGETZ010000013.1"/>
</dbReference>
<evidence type="ECO:0008006" key="4">
    <source>
        <dbReference type="Google" id="ProtNLM"/>
    </source>
</evidence>
<sequence>MDRKFWLLRSLRFFLFAALFVVAIGFVTQALWNWLMPDLFHLPAISLPQTYGLLVLSRILFGFKPGGGRSAAWARKRKEWQQRMAGRMEHLTPEAREKFRQQMRSRCSAAWGRHAEPIAEAQAQQPA</sequence>
<evidence type="ECO:0000313" key="2">
    <source>
        <dbReference type="EMBL" id="MBO2011871.1"/>
    </source>
</evidence>
<dbReference type="EMBL" id="JAGETZ010000013">
    <property type="protein sequence ID" value="MBO2011871.1"/>
    <property type="molecule type" value="Genomic_DNA"/>
</dbReference>
<feature type="transmembrane region" description="Helical" evidence="1">
    <location>
        <begin position="12"/>
        <end position="34"/>
    </location>
</feature>
<keyword evidence="1" id="KW-1133">Transmembrane helix</keyword>
<dbReference type="Proteomes" id="UP000664369">
    <property type="component" value="Unassembled WGS sequence"/>
</dbReference>
<protein>
    <recommendedName>
        <fullName evidence="4">DUF1682 domain-containing protein</fullName>
    </recommendedName>
</protein>
<name>A0ABS3QLA9_9BACT</name>